<evidence type="ECO:0000313" key="1">
    <source>
        <dbReference type="EMBL" id="MFM2483769.1"/>
    </source>
</evidence>
<name>A0ABW9G261_9GAMM</name>
<sequence>MTAKENLEKVLNSLGWSKKRLAREVYVELNDDDNEKEILNFEDKVKKEFQRSTTKKEKFEFYLKIISNHREFKKLDLVVPNYKSSNLLSDSLTDGLSQISKELGDELGK</sequence>
<comment type="caution">
    <text evidence="1">The sequence shown here is derived from an EMBL/GenBank/DDBJ whole genome shotgun (WGS) entry which is preliminary data.</text>
</comment>
<accession>A0ABW9G261</accession>
<gene>
    <name evidence="1" type="ORF">ABUE30_01550</name>
</gene>
<keyword evidence="2" id="KW-1185">Reference proteome</keyword>
<reference evidence="1 2" key="1">
    <citation type="journal article" date="2013" name="Int. J. Syst. Evol. Microbiol.">
        <title>Celerinatantimonas yamalensis sp. nov., a cold-adapted diazotrophic bacterium from a cold permafrost brine.</title>
        <authorList>
            <person name="Shcherbakova V."/>
            <person name="Chuvilskaya N."/>
            <person name="Rivkina E."/>
            <person name="Demidov N."/>
            <person name="Uchaeva V."/>
            <person name="Suetin S."/>
            <person name="Suzina N."/>
            <person name="Gilichinsky D."/>
        </authorList>
    </citation>
    <scope>NUCLEOTIDE SEQUENCE [LARGE SCALE GENOMIC DNA]</scope>
    <source>
        <strain evidence="1 2">C7</strain>
    </source>
</reference>
<evidence type="ECO:0000313" key="2">
    <source>
        <dbReference type="Proteomes" id="UP001629953"/>
    </source>
</evidence>
<organism evidence="1 2">
    <name type="scientific">Celerinatantimonas yamalensis</name>
    <dbReference type="NCBI Taxonomy" id="559956"/>
    <lineage>
        <taxon>Bacteria</taxon>
        <taxon>Pseudomonadati</taxon>
        <taxon>Pseudomonadota</taxon>
        <taxon>Gammaproteobacteria</taxon>
        <taxon>Celerinatantimonadaceae</taxon>
        <taxon>Celerinatantimonas</taxon>
    </lineage>
</organism>
<dbReference type="Proteomes" id="UP001629953">
    <property type="component" value="Unassembled WGS sequence"/>
</dbReference>
<protein>
    <submittedName>
        <fullName evidence="1">Uncharacterized protein</fullName>
    </submittedName>
</protein>
<dbReference type="RefSeq" id="WP_408621928.1">
    <property type="nucleotide sequence ID" value="NZ_JBEQCT010000001.1"/>
</dbReference>
<proteinExistence type="predicted"/>
<dbReference type="EMBL" id="JBEQCT010000001">
    <property type="protein sequence ID" value="MFM2483769.1"/>
    <property type="molecule type" value="Genomic_DNA"/>
</dbReference>